<feature type="chain" id="PRO_5022259679" description="Neur_chan_LBD domain-containing protein" evidence="14">
    <location>
        <begin position="22"/>
        <end position="548"/>
    </location>
</feature>
<dbReference type="CDD" id="cd19051">
    <property type="entry name" value="LGIC_TM_cation"/>
    <property type="match status" value="1"/>
</dbReference>
<evidence type="ECO:0000256" key="14">
    <source>
        <dbReference type="RuleBase" id="RU000687"/>
    </source>
</evidence>
<evidence type="ECO:0000256" key="13">
    <source>
        <dbReference type="ARBA" id="ARBA00034099"/>
    </source>
</evidence>
<dbReference type="GO" id="GO:0045211">
    <property type="term" value="C:postsynaptic membrane"/>
    <property type="evidence" value="ECO:0007669"/>
    <property type="project" value="InterPro"/>
</dbReference>
<dbReference type="InterPro" id="IPR006202">
    <property type="entry name" value="Neur_chan_lig-bd"/>
</dbReference>
<evidence type="ECO:0000256" key="15">
    <source>
        <dbReference type="SAM" id="MobiDB-lite"/>
    </source>
</evidence>
<feature type="transmembrane region" description="Helical" evidence="14">
    <location>
        <begin position="505"/>
        <end position="530"/>
    </location>
</feature>
<proteinExistence type="inferred from homology"/>
<dbReference type="InterPro" id="IPR006201">
    <property type="entry name" value="Neur_channel"/>
</dbReference>
<dbReference type="Pfam" id="PF02931">
    <property type="entry name" value="Neur_chan_LBD"/>
    <property type="match status" value="1"/>
</dbReference>
<comment type="subcellular location">
    <subcellularLocation>
        <location evidence="13">Synaptic cell membrane</location>
        <topology evidence="13">Multi-pass membrane protein</topology>
    </subcellularLocation>
</comment>
<sequence>MPNIFLAVLLLLNLLGNGCQGSRLASVASNRSNEKLLIEELISRYREKGLLGRPVKEYDNLVQIKFGLAFVQILDLDENKQLLRTNCWLRYQWRDHHLNWRNWSHPLFKNLTQIRVFPDLIWTPDIQLLNFADERLSERREARIVVYEDGSVLWVPQSLFKSTCPVEILHFPFDTQLCQLEFGSWTYDMTQMNITWYDYEITYDNNTQGLEPNPYIDYTNYIRSQEWRTDGEDEPGIWPSRRRLQIRSVVRCRTVTFQSADGKQYNRTYKTLRYRVLMRRSASFYLSILVLPCILLSCLTWVIFWLPPESPAKMQLGMNIFVAFFILMLLLAETTPSAVKNFPLIGYYYCLNMIMITLSTFLAVIVVNLHFGADRRAPLSPFVRQLVIEGIGRLYMVRQSIPLASHKPPPQQQLLSSQPQNQQHGSLATSPAQQHQPKLHMPQLKYNKFDSRRPSNAAEDSPILAGGHAGAVEKDVREVKRCLRMYLSRLKEKERKNVLAMEWRTFALILDRVFFSAYVMAILIAVISLIPRTHPKLEYSNEDQEFCR</sequence>
<dbReference type="PRINTS" id="PR00252">
    <property type="entry name" value="NRIONCHANNEL"/>
</dbReference>
<protein>
    <recommendedName>
        <fullName evidence="20">Neur_chan_LBD domain-containing protein</fullName>
    </recommendedName>
</protein>
<keyword evidence="10" id="KW-0325">Glycoprotein</keyword>
<keyword evidence="14" id="KW-0732">Signal</keyword>
<evidence type="ECO:0000256" key="1">
    <source>
        <dbReference type="ARBA" id="ARBA00022448"/>
    </source>
</evidence>
<evidence type="ECO:0000256" key="12">
    <source>
        <dbReference type="ARBA" id="ARBA00023303"/>
    </source>
</evidence>
<dbReference type="InterPro" id="IPR018000">
    <property type="entry name" value="Neurotransmitter_ion_chnl_CS"/>
</dbReference>
<dbReference type="AlphaFoldDB" id="A0A267DPS5"/>
<evidence type="ECO:0000313" key="18">
    <source>
        <dbReference type="EMBL" id="PAA51166.1"/>
    </source>
</evidence>
<gene>
    <name evidence="18" type="ORF">BOX15_Mlig023547g1</name>
</gene>
<dbReference type="SUPFAM" id="SSF90112">
    <property type="entry name" value="Neurotransmitter-gated ion-channel transmembrane pore"/>
    <property type="match status" value="1"/>
</dbReference>
<evidence type="ECO:0000256" key="6">
    <source>
        <dbReference type="ARBA" id="ARBA00023065"/>
    </source>
</evidence>
<feature type="transmembrane region" description="Helical" evidence="14">
    <location>
        <begin position="284"/>
        <end position="304"/>
    </location>
</feature>
<keyword evidence="12 14" id="KW-0407">Ion channel</keyword>
<dbReference type="GO" id="GO:0004888">
    <property type="term" value="F:transmembrane signaling receptor activity"/>
    <property type="evidence" value="ECO:0007669"/>
    <property type="project" value="InterPro"/>
</dbReference>
<keyword evidence="9" id="KW-0675">Receptor</keyword>
<comment type="similarity">
    <text evidence="14">Belongs to the ligand-gated ion channel (TC 1.A.9) family.</text>
</comment>
<reference evidence="18 19" key="1">
    <citation type="submission" date="2017-06" db="EMBL/GenBank/DDBJ databases">
        <title>A platform for efficient transgenesis in Macrostomum lignano, a flatworm model organism for stem cell research.</title>
        <authorList>
            <person name="Berezikov E."/>
        </authorList>
    </citation>
    <scope>NUCLEOTIDE SEQUENCE [LARGE SCALE GENOMIC DNA]</scope>
    <source>
        <strain evidence="18">DV1</strain>
        <tissue evidence="18">Whole organism</tissue>
    </source>
</reference>
<evidence type="ECO:0000256" key="2">
    <source>
        <dbReference type="ARBA" id="ARBA00022475"/>
    </source>
</evidence>
<evidence type="ECO:0000256" key="4">
    <source>
        <dbReference type="ARBA" id="ARBA00022989"/>
    </source>
</evidence>
<dbReference type="Gene3D" id="2.70.170.10">
    <property type="entry name" value="Neurotransmitter-gated ion-channel ligand-binding domain"/>
    <property type="match status" value="1"/>
</dbReference>
<dbReference type="Pfam" id="PF02932">
    <property type="entry name" value="Neur_chan_memb"/>
    <property type="match status" value="1"/>
</dbReference>
<keyword evidence="2" id="KW-1003">Cell membrane</keyword>
<feature type="transmembrane region" description="Helical" evidence="14">
    <location>
        <begin position="316"/>
        <end position="334"/>
    </location>
</feature>
<keyword evidence="7 14" id="KW-0472">Membrane</keyword>
<dbReference type="OrthoDB" id="5975154at2759"/>
<feature type="domain" description="Neurotransmitter-gated ion-channel transmembrane" evidence="17">
    <location>
        <begin position="289"/>
        <end position="525"/>
    </location>
</feature>
<feature type="signal peptide" evidence="14">
    <location>
        <begin position="1"/>
        <end position="21"/>
    </location>
</feature>
<feature type="transmembrane region" description="Helical" evidence="14">
    <location>
        <begin position="346"/>
        <end position="371"/>
    </location>
</feature>
<accession>A0A267DPS5</accession>
<dbReference type="Proteomes" id="UP000215902">
    <property type="component" value="Unassembled WGS sequence"/>
</dbReference>
<organism evidence="18 19">
    <name type="scientific">Macrostomum lignano</name>
    <dbReference type="NCBI Taxonomy" id="282301"/>
    <lineage>
        <taxon>Eukaryota</taxon>
        <taxon>Metazoa</taxon>
        <taxon>Spiralia</taxon>
        <taxon>Lophotrochozoa</taxon>
        <taxon>Platyhelminthes</taxon>
        <taxon>Rhabditophora</taxon>
        <taxon>Macrostomorpha</taxon>
        <taxon>Macrostomida</taxon>
        <taxon>Macrostomidae</taxon>
        <taxon>Macrostomum</taxon>
    </lineage>
</organism>
<dbReference type="InterPro" id="IPR002394">
    <property type="entry name" value="Nicotinic_acetylcholine_rcpt"/>
</dbReference>
<dbReference type="STRING" id="282301.A0A267DPS5"/>
<dbReference type="FunFam" id="2.70.170.10:FF:000028">
    <property type="entry name" value="AcetylCholine Receptor"/>
    <property type="match status" value="1"/>
</dbReference>
<dbReference type="InterPro" id="IPR038050">
    <property type="entry name" value="Neuro_actylchol_rec"/>
</dbReference>
<dbReference type="PRINTS" id="PR00254">
    <property type="entry name" value="NICOTINICR"/>
</dbReference>
<keyword evidence="11" id="KW-1071">Ligand-gated ion channel</keyword>
<evidence type="ECO:0000256" key="8">
    <source>
        <dbReference type="ARBA" id="ARBA00023157"/>
    </source>
</evidence>
<dbReference type="InterPro" id="IPR036719">
    <property type="entry name" value="Neuro-gated_channel_TM_sf"/>
</dbReference>
<evidence type="ECO:0000259" key="17">
    <source>
        <dbReference type="Pfam" id="PF02932"/>
    </source>
</evidence>
<keyword evidence="1 14" id="KW-0813">Transport</keyword>
<evidence type="ECO:0000256" key="3">
    <source>
        <dbReference type="ARBA" id="ARBA00022692"/>
    </source>
</evidence>
<dbReference type="PANTHER" id="PTHR18945">
    <property type="entry name" value="NEUROTRANSMITTER GATED ION CHANNEL"/>
    <property type="match status" value="1"/>
</dbReference>
<keyword evidence="6 14" id="KW-0406">Ion transport</keyword>
<dbReference type="InterPro" id="IPR036734">
    <property type="entry name" value="Neur_chan_lig-bd_sf"/>
</dbReference>
<evidence type="ECO:0000259" key="16">
    <source>
        <dbReference type="Pfam" id="PF02931"/>
    </source>
</evidence>
<evidence type="ECO:0000256" key="7">
    <source>
        <dbReference type="ARBA" id="ARBA00023136"/>
    </source>
</evidence>
<keyword evidence="19" id="KW-1185">Reference proteome</keyword>
<evidence type="ECO:0000256" key="5">
    <source>
        <dbReference type="ARBA" id="ARBA00023018"/>
    </source>
</evidence>
<evidence type="ECO:0000256" key="10">
    <source>
        <dbReference type="ARBA" id="ARBA00023180"/>
    </source>
</evidence>
<feature type="compositionally biased region" description="Polar residues" evidence="15">
    <location>
        <begin position="424"/>
        <end position="436"/>
    </location>
</feature>
<dbReference type="SUPFAM" id="SSF63712">
    <property type="entry name" value="Nicotinic receptor ligand binding domain-like"/>
    <property type="match status" value="1"/>
</dbReference>
<dbReference type="CDD" id="cd19033">
    <property type="entry name" value="LGIC_ECD_nAChR_proto-like"/>
    <property type="match status" value="1"/>
</dbReference>
<keyword evidence="5" id="KW-0770">Synapse</keyword>
<evidence type="ECO:0008006" key="20">
    <source>
        <dbReference type="Google" id="ProtNLM"/>
    </source>
</evidence>
<name>A0A267DPS5_9PLAT</name>
<feature type="domain" description="Neurotransmitter-gated ion-channel ligand-binding" evidence="16">
    <location>
        <begin position="35"/>
        <end position="231"/>
    </location>
</feature>
<comment type="caution">
    <text evidence="18">The sequence shown here is derived from an EMBL/GenBank/DDBJ whole genome shotgun (WGS) entry which is preliminary data.</text>
</comment>
<dbReference type="PROSITE" id="PS00236">
    <property type="entry name" value="NEUROTR_ION_CHANNEL"/>
    <property type="match status" value="1"/>
</dbReference>
<evidence type="ECO:0000256" key="11">
    <source>
        <dbReference type="ARBA" id="ARBA00023286"/>
    </source>
</evidence>
<dbReference type="InterPro" id="IPR006029">
    <property type="entry name" value="Neurotrans-gated_channel_TM"/>
</dbReference>
<feature type="region of interest" description="Disordered" evidence="15">
    <location>
        <begin position="406"/>
        <end position="438"/>
    </location>
</feature>
<evidence type="ECO:0000256" key="9">
    <source>
        <dbReference type="ARBA" id="ARBA00023170"/>
    </source>
</evidence>
<dbReference type="EMBL" id="NIVC01003492">
    <property type="protein sequence ID" value="PAA51166.1"/>
    <property type="molecule type" value="Genomic_DNA"/>
</dbReference>
<keyword evidence="4 14" id="KW-1133">Transmembrane helix</keyword>
<evidence type="ECO:0000313" key="19">
    <source>
        <dbReference type="Proteomes" id="UP000215902"/>
    </source>
</evidence>
<dbReference type="Gene3D" id="1.20.58.390">
    <property type="entry name" value="Neurotransmitter-gated ion-channel transmembrane domain"/>
    <property type="match status" value="1"/>
</dbReference>
<dbReference type="GO" id="GO:0022848">
    <property type="term" value="F:acetylcholine-gated monoatomic cation-selective channel activity"/>
    <property type="evidence" value="ECO:0007669"/>
    <property type="project" value="InterPro"/>
</dbReference>
<keyword evidence="3 14" id="KW-0812">Transmembrane</keyword>
<feature type="compositionally biased region" description="Low complexity" evidence="15">
    <location>
        <begin position="412"/>
        <end position="423"/>
    </location>
</feature>
<keyword evidence="8" id="KW-1015">Disulfide bond</keyword>